<comment type="caution">
    <text evidence="2">The sequence shown here is derived from an EMBL/GenBank/DDBJ whole genome shotgun (WGS) entry which is preliminary data.</text>
</comment>
<dbReference type="Proteomes" id="UP000006322">
    <property type="component" value="Unassembled WGS sequence"/>
</dbReference>
<sequence length="252" mass="28607">MLVQYAIMTIIAILFLVPIWQCWPFKLLSKDPIKVGIYTLVGAYVIAYILWIVFFDYSMLQKVGHPKYFASLDPSGLFDMWDAMTFSVTAVGLVIVHMLFDFWPIDKLTRGASQPIRGIIATVYLLILSWVLRWVFVSGFGMQQVEYMIRVPVCLILGTFLVNNMMQFSLLTKIAQPIRGILLTICAAIMAIIMYKVYAYGSYLHTGHELGMGPQNGFAKEIWIASAMLGVTFPVIFVVSGFFNFWPLKRPA</sequence>
<gene>
    <name evidence="2" type="ORF">GPLA_3343</name>
</gene>
<feature type="transmembrane region" description="Helical" evidence="1">
    <location>
        <begin position="80"/>
        <end position="103"/>
    </location>
</feature>
<keyword evidence="1" id="KW-0812">Transmembrane</keyword>
<feature type="transmembrane region" description="Helical" evidence="1">
    <location>
        <begin position="147"/>
        <end position="166"/>
    </location>
</feature>
<accession>K6ZVB4</accession>
<keyword evidence="1" id="KW-1133">Transmembrane helix</keyword>
<dbReference type="AlphaFoldDB" id="K6ZVB4"/>
<feature type="transmembrane region" description="Helical" evidence="1">
    <location>
        <begin position="178"/>
        <end position="198"/>
    </location>
</feature>
<name>K6ZVB4_9ALTE</name>
<keyword evidence="3" id="KW-1185">Reference proteome</keyword>
<proteinExistence type="predicted"/>
<dbReference type="RefSeq" id="WP_007105998.1">
    <property type="nucleotide sequence ID" value="NZ_BAER01000096.1"/>
</dbReference>
<organism evidence="2 3">
    <name type="scientific">Paraglaciecola polaris LMG 21857</name>
    <dbReference type="NCBI Taxonomy" id="1129793"/>
    <lineage>
        <taxon>Bacteria</taxon>
        <taxon>Pseudomonadati</taxon>
        <taxon>Pseudomonadota</taxon>
        <taxon>Gammaproteobacteria</taxon>
        <taxon>Alteromonadales</taxon>
        <taxon>Alteromonadaceae</taxon>
        <taxon>Paraglaciecola</taxon>
    </lineage>
</organism>
<feature type="transmembrane region" description="Helical" evidence="1">
    <location>
        <begin position="35"/>
        <end position="60"/>
    </location>
</feature>
<evidence type="ECO:0000313" key="3">
    <source>
        <dbReference type="Proteomes" id="UP000006322"/>
    </source>
</evidence>
<protein>
    <submittedName>
        <fullName evidence="2">Uncharacterized protein</fullName>
    </submittedName>
</protein>
<feature type="transmembrane region" description="Helical" evidence="1">
    <location>
        <begin position="222"/>
        <end position="246"/>
    </location>
</feature>
<dbReference type="EMBL" id="BAER01000096">
    <property type="protein sequence ID" value="GAC34232.1"/>
    <property type="molecule type" value="Genomic_DNA"/>
</dbReference>
<evidence type="ECO:0000256" key="1">
    <source>
        <dbReference type="SAM" id="Phobius"/>
    </source>
</evidence>
<reference evidence="3" key="1">
    <citation type="journal article" date="2014" name="Environ. Microbiol.">
        <title>Comparative genomics of the marine bacterial genus Glaciecola reveals the high degree of genomic diversity and genomic characteristic for cold adaptation.</title>
        <authorList>
            <person name="Qin Q.L."/>
            <person name="Xie B.B."/>
            <person name="Yu Y."/>
            <person name="Shu Y.L."/>
            <person name="Rong J.C."/>
            <person name="Zhang Y.J."/>
            <person name="Zhao D.L."/>
            <person name="Chen X.L."/>
            <person name="Zhang X.Y."/>
            <person name="Chen B."/>
            <person name="Zhou B.C."/>
            <person name="Zhang Y.Z."/>
        </authorList>
    </citation>
    <scope>NUCLEOTIDE SEQUENCE [LARGE SCALE GENOMIC DNA]</scope>
    <source>
        <strain evidence="3">LMG 21857</strain>
    </source>
</reference>
<feature type="transmembrane region" description="Helical" evidence="1">
    <location>
        <begin position="6"/>
        <end position="23"/>
    </location>
</feature>
<evidence type="ECO:0000313" key="2">
    <source>
        <dbReference type="EMBL" id="GAC34232.1"/>
    </source>
</evidence>
<keyword evidence="1" id="KW-0472">Membrane</keyword>
<feature type="transmembrane region" description="Helical" evidence="1">
    <location>
        <begin position="115"/>
        <end position="135"/>
    </location>
</feature>